<proteinExistence type="predicted"/>
<sequence length="300" mass="33551">MEDYYLIDLPAATIYREEFTVLVKVPRPTPAAVIQPVQDNVINEETLDATRIRLATGTFGIAADSRHTTPQRNIIQPAFTSTPVAEFPKRSPLNTGTDNETVHSNITNTNYKASINSSIHGSTLYGTPERLLRVLAKDYASQGLAVEAADGAEHNLLDYHSYMAILHELELTHKRTSEGWEFSTQAECIRVLRQVLPLLGRSNSGLYNTFLATALNLVDSVNFLNGLDQPSTINSNYHPASSNFRRPSLITIFDFLSGISYKNYALADERKLTLEQSKLLRYSVYLVTFTQESEKRAMDS</sequence>
<name>A0A8J2JUK9_9HEXA</name>
<organism evidence="1 2">
    <name type="scientific">Allacma fusca</name>
    <dbReference type="NCBI Taxonomy" id="39272"/>
    <lineage>
        <taxon>Eukaryota</taxon>
        <taxon>Metazoa</taxon>
        <taxon>Ecdysozoa</taxon>
        <taxon>Arthropoda</taxon>
        <taxon>Hexapoda</taxon>
        <taxon>Collembola</taxon>
        <taxon>Symphypleona</taxon>
        <taxon>Sminthuridae</taxon>
        <taxon>Allacma</taxon>
    </lineage>
</organism>
<accession>A0A8J2JUK9</accession>
<protein>
    <submittedName>
        <fullName evidence="1">Uncharacterized protein</fullName>
    </submittedName>
</protein>
<evidence type="ECO:0000313" key="1">
    <source>
        <dbReference type="EMBL" id="CAG7724208.1"/>
    </source>
</evidence>
<comment type="caution">
    <text evidence="1">The sequence shown here is derived from an EMBL/GenBank/DDBJ whole genome shotgun (WGS) entry which is preliminary data.</text>
</comment>
<dbReference type="EMBL" id="CAJVCH010106913">
    <property type="protein sequence ID" value="CAG7724208.1"/>
    <property type="molecule type" value="Genomic_DNA"/>
</dbReference>
<dbReference type="Proteomes" id="UP000708208">
    <property type="component" value="Unassembled WGS sequence"/>
</dbReference>
<dbReference type="AlphaFoldDB" id="A0A8J2JUK9"/>
<gene>
    <name evidence="1" type="ORF">AFUS01_LOCUS13243</name>
</gene>
<keyword evidence="2" id="KW-1185">Reference proteome</keyword>
<reference evidence="1" key="1">
    <citation type="submission" date="2021-06" db="EMBL/GenBank/DDBJ databases">
        <authorList>
            <person name="Hodson N. C."/>
            <person name="Mongue J. A."/>
            <person name="Jaron S. K."/>
        </authorList>
    </citation>
    <scope>NUCLEOTIDE SEQUENCE</scope>
</reference>
<evidence type="ECO:0000313" key="2">
    <source>
        <dbReference type="Proteomes" id="UP000708208"/>
    </source>
</evidence>